<keyword evidence="5" id="KW-0677">Repeat</keyword>
<comment type="subcellular location">
    <subcellularLocation>
        <location evidence="1">Membrane</location>
        <topology evidence="1">Multi-pass membrane protein</topology>
    </subcellularLocation>
</comment>
<dbReference type="PANTHER" id="PTHR45667">
    <property type="entry name" value="S-ADENOSYLMETHIONINE MITOCHONDRIAL CARRIER PROTEIN"/>
    <property type="match status" value="1"/>
</dbReference>
<dbReference type="Pfam" id="PF00153">
    <property type="entry name" value="Mito_carr"/>
    <property type="match status" value="1"/>
</dbReference>
<reference evidence="8 9" key="1">
    <citation type="journal article" date="2021" name="BMC Genomics">
        <title>Datura genome reveals duplications of psychoactive alkaloid biosynthetic genes and high mutation rate following tissue culture.</title>
        <authorList>
            <person name="Rajewski A."/>
            <person name="Carter-House D."/>
            <person name="Stajich J."/>
            <person name="Litt A."/>
        </authorList>
    </citation>
    <scope>NUCLEOTIDE SEQUENCE [LARGE SCALE GENOMIC DNA]</scope>
    <source>
        <strain evidence="8">AR-01</strain>
    </source>
</reference>
<evidence type="ECO:0000256" key="1">
    <source>
        <dbReference type="ARBA" id="ARBA00004141"/>
    </source>
</evidence>
<comment type="similarity">
    <text evidence="2">Belongs to the mitochondrial carrier (TC 2.A.29) family.</text>
</comment>
<dbReference type="Gene3D" id="1.50.40.10">
    <property type="entry name" value="Mitochondrial carrier domain"/>
    <property type="match status" value="1"/>
</dbReference>
<evidence type="ECO:0000256" key="4">
    <source>
        <dbReference type="ARBA" id="ARBA00022692"/>
    </source>
</evidence>
<dbReference type="EMBL" id="JACEIK010000056">
    <property type="protein sequence ID" value="MCD7448267.1"/>
    <property type="molecule type" value="Genomic_DNA"/>
</dbReference>
<evidence type="ECO:0000313" key="8">
    <source>
        <dbReference type="EMBL" id="MCD7448267.1"/>
    </source>
</evidence>
<sequence>MEDYILCSHLWEGDSQDICRMMEIYLISLRLKEHLLVQLLVACWCIHPLDTIKTKLQTKGASEICSGTIDVIVKTFQSKGILGFHSGVSSVIVGSTASFAVWCNGSIVSSAIMVPKELIAHRMQAGAKREVLAGIDESLGKRWNLGVVCWIECYIIDNFPAGVVSCSSFEHLKHLKEHLEPFQSDCCGARAGVISASLTTPLDVGEH</sequence>
<keyword evidence="6" id="KW-1133">Transmembrane helix</keyword>
<keyword evidence="9" id="KW-1185">Reference proteome</keyword>
<dbReference type="SUPFAM" id="SSF103506">
    <property type="entry name" value="Mitochondrial carrier"/>
    <property type="match status" value="1"/>
</dbReference>
<proteinExistence type="inferred from homology"/>
<comment type="caution">
    <text evidence="8">The sequence shown here is derived from an EMBL/GenBank/DDBJ whole genome shotgun (WGS) entry which is preliminary data.</text>
</comment>
<evidence type="ECO:0000313" key="9">
    <source>
        <dbReference type="Proteomes" id="UP000823775"/>
    </source>
</evidence>
<keyword evidence="4" id="KW-0812">Transmembrane</keyword>
<keyword evidence="3" id="KW-0813">Transport</keyword>
<dbReference type="Proteomes" id="UP000823775">
    <property type="component" value="Unassembled WGS sequence"/>
</dbReference>
<dbReference type="InterPro" id="IPR018108">
    <property type="entry name" value="MCP_transmembrane"/>
</dbReference>
<organism evidence="8 9">
    <name type="scientific">Datura stramonium</name>
    <name type="common">Jimsonweed</name>
    <name type="synonym">Common thornapple</name>
    <dbReference type="NCBI Taxonomy" id="4076"/>
    <lineage>
        <taxon>Eukaryota</taxon>
        <taxon>Viridiplantae</taxon>
        <taxon>Streptophyta</taxon>
        <taxon>Embryophyta</taxon>
        <taxon>Tracheophyta</taxon>
        <taxon>Spermatophyta</taxon>
        <taxon>Magnoliopsida</taxon>
        <taxon>eudicotyledons</taxon>
        <taxon>Gunneridae</taxon>
        <taxon>Pentapetalae</taxon>
        <taxon>asterids</taxon>
        <taxon>lamiids</taxon>
        <taxon>Solanales</taxon>
        <taxon>Solanaceae</taxon>
        <taxon>Solanoideae</taxon>
        <taxon>Datureae</taxon>
        <taxon>Datura</taxon>
    </lineage>
</organism>
<accession>A0ABS8RNT1</accession>
<dbReference type="InterPro" id="IPR023395">
    <property type="entry name" value="MCP_dom_sf"/>
</dbReference>
<gene>
    <name evidence="8" type="ORF">HAX54_040028</name>
</gene>
<evidence type="ECO:0000256" key="2">
    <source>
        <dbReference type="ARBA" id="ARBA00006375"/>
    </source>
</evidence>
<keyword evidence="7" id="KW-0472">Membrane</keyword>
<evidence type="ECO:0000256" key="5">
    <source>
        <dbReference type="ARBA" id="ARBA00022737"/>
    </source>
</evidence>
<name>A0ABS8RNT1_DATST</name>
<protein>
    <submittedName>
        <fullName evidence="8">Uncharacterized protein</fullName>
    </submittedName>
</protein>
<evidence type="ECO:0000256" key="7">
    <source>
        <dbReference type="ARBA" id="ARBA00023136"/>
    </source>
</evidence>
<evidence type="ECO:0000256" key="3">
    <source>
        <dbReference type="ARBA" id="ARBA00022448"/>
    </source>
</evidence>
<evidence type="ECO:0000256" key="6">
    <source>
        <dbReference type="ARBA" id="ARBA00022989"/>
    </source>
</evidence>